<dbReference type="PANTHER" id="PTHR23235:SF120">
    <property type="entry name" value="KRUPPEL-LIKE FACTOR 15"/>
    <property type="match status" value="1"/>
</dbReference>
<feature type="compositionally biased region" description="Low complexity" evidence="6">
    <location>
        <begin position="466"/>
        <end position="481"/>
    </location>
</feature>
<evidence type="ECO:0000256" key="4">
    <source>
        <dbReference type="ARBA" id="ARBA00022833"/>
    </source>
</evidence>
<dbReference type="AlphaFoldDB" id="A0A9Q1DAG4"/>
<dbReference type="EMBL" id="JAFJMO010000010">
    <property type="protein sequence ID" value="KAJ8264826.1"/>
    <property type="molecule type" value="Genomic_DNA"/>
</dbReference>
<dbReference type="InterPro" id="IPR036236">
    <property type="entry name" value="Znf_C2H2_sf"/>
</dbReference>
<evidence type="ECO:0000256" key="1">
    <source>
        <dbReference type="ARBA" id="ARBA00022723"/>
    </source>
</evidence>
<evidence type="ECO:0000313" key="8">
    <source>
        <dbReference type="EMBL" id="KAJ8264826.1"/>
    </source>
</evidence>
<reference evidence="8" key="1">
    <citation type="journal article" date="2023" name="Science">
        <title>Genome structures resolve the early diversification of teleost fishes.</title>
        <authorList>
            <person name="Parey E."/>
            <person name="Louis A."/>
            <person name="Montfort J."/>
            <person name="Bouchez O."/>
            <person name="Roques C."/>
            <person name="Iampietro C."/>
            <person name="Lluch J."/>
            <person name="Castinel A."/>
            <person name="Donnadieu C."/>
            <person name="Desvignes T."/>
            <person name="Floi Bucao C."/>
            <person name="Jouanno E."/>
            <person name="Wen M."/>
            <person name="Mejri S."/>
            <person name="Dirks R."/>
            <person name="Jansen H."/>
            <person name="Henkel C."/>
            <person name="Chen W.J."/>
            <person name="Zahm M."/>
            <person name="Cabau C."/>
            <person name="Klopp C."/>
            <person name="Thompson A.W."/>
            <person name="Robinson-Rechavi M."/>
            <person name="Braasch I."/>
            <person name="Lecointre G."/>
            <person name="Bobe J."/>
            <person name="Postlethwait J.H."/>
            <person name="Berthelot C."/>
            <person name="Roest Crollius H."/>
            <person name="Guiguen Y."/>
        </authorList>
    </citation>
    <scope>NUCLEOTIDE SEQUENCE</scope>
    <source>
        <strain evidence="8">Concon-B</strain>
    </source>
</reference>
<feature type="region of interest" description="Disordered" evidence="6">
    <location>
        <begin position="347"/>
        <end position="393"/>
    </location>
</feature>
<dbReference type="PROSITE" id="PS50157">
    <property type="entry name" value="ZINC_FINGER_C2H2_2"/>
    <property type="match status" value="1"/>
</dbReference>
<dbReference type="InterPro" id="IPR013087">
    <property type="entry name" value="Znf_C2H2_type"/>
</dbReference>
<evidence type="ECO:0000256" key="6">
    <source>
        <dbReference type="SAM" id="MobiDB-lite"/>
    </source>
</evidence>
<dbReference type="GO" id="GO:0000978">
    <property type="term" value="F:RNA polymerase II cis-regulatory region sequence-specific DNA binding"/>
    <property type="evidence" value="ECO:0007669"/>
    <property type="project" value="TreeGrafter"/>
</dbReference>
<evidence type="ECO:0000313" key="9">
    <source>
        <dbReference type="Proteomes" id="UP001152803"/>
    </source>
</evidence>
<feature type="domain" description="C2H2-type" evidence="7">
    <location>
        <begin position="437"/>
        <end position="464"/>
    </location>
</feature>
<dbReference type="SUPFAM" id="SSF57667">
    <property type="entry name" value="beta-beta-alpha zinc fingers"/>
    <property type="match status" value="1"/>
</dbReference>
<comment type="caution">
    <text evidence="8">The sequence shown here is derived from an EMBL/GenBank/DDBJ whole genome shotgun (WGS) entry which is preliminary data.</text>
</comment>
<dbReference type="FunFam" id="3.30.160.60:FF:000026">
    <property type="entry name" value="Transcription factor Sp3"/>
    <property type="match status" value="1"/>
</dbReference>
<evidence type="ECO:0000256" key="3">
    <source>
        <dbReference type="ARBA" id="ARBA00022771"/>
    </source>
</evidence>
<feature type="region of interest" description="Disordered" evidence="6">
    <location>
        <begin position="1"/>
        <end position="49"/>
    </location>
</feature>
<dbReference type="GO" id="GO:0000981">
    <property type="term" value="F:DNA-binding transcription factor activity, RNA polymerase II-specific"/>
    <property type="evidence" value="ECO:0007669"/>
    <property type="project" value="TreeGrafter"/>
</dbReference>
<accession>A0A9Q1DAG4</accession>
<feature type="region of interest" description="Disordered" evidence="6">
    <location>
        <begin position="459"/>
        <end position="481"/>
    </location>
</feature>
<evidence type="ECO:0000256" key="5">
    <source>
        <dbReference type="PROSITE-ProRule" id="PRU00042"/>
    </source>
</evidence>
<gene>
    <name evidence="8" type="ORF">COCON_G00139250</name>
</gene>
<keyword evidence="9" id="KW-1185">Reference proteome</keyword>
<feature type="compositionally biased region" description="Polar residues" evidence="6">
    <location>
        <begin position="1"/>
        <end position="15"/>
    </location>
</feature>
<feature type="region of interest" description="Disordered" evidence="6">
    <location>
        <begin position="69"/>
        <end position="89"/>
    </location>
</feature>
<dbReference type="GO" id="GO:0008270">
    <property type="term" value="F:zinc ion binding"/>
    <property type="evidence" value="ECO:0007669"/>
    <property type="project" value="UniProtKB-KW"/>
</dbReference>
<evidence type="ECO:0000259" key="7">
    <source>
        <dbReference type="PROSITE" id="PS50157"/>
    </source>
</evidence>
<keyword evidence="2" id="KW-0677">Repeat</keyword>
<protein>
    <recommendedName>
        <fullName evidence="7">C2H2-type domain-containing protein</fullName>
    </recommendedName>
</protein>
<keyword evidence="3 5" id="KW-0863">Zinc-finger</keyword>
<keyword evidence="4" id="KW-0862">Zinc</keyword>
<keyword evidence="1" id="KW-0479">Metal-binding</keyword>
<evidence type="ECO:0000256" key="2">
    <source>
        <dbReference type="ARBA" id="ARBA00022737"/>
    </source>
</evidence>
<name>A0A9Q1DAG4_CONCO</name>
<feature type="compositionally biased region" description="Low complexity" evidence="6">
    <location>
        <begin position="73"/>
        <end position="89"/>
    </location>
</feature>
<dbReference type="Gene3D" id="3.30.160.60">
    <property type="entry name" value="Classic Zinc Finger"/>
    <property type="match status" value="1"/>
</dbReference>
<organism evidence="8 9">
    <name type="scientific">Conger conger</name>
    <name type="common">Conger eel</name>
    <name type="synonym">Muraena conger</name>
    <dbReference type="NCBI Taxonomy" id="82655"/>
    <lineage>
        <taxon>Eukaryota</taxon>
        <taxon>Metazoa</taxon>
        <taxon>Chordata</taxon>
        <taxon>Craniata</taxon>
        <taxon>Vertebrata</taxon>
        <taxon>Euteleostomi</taxon>
        <taxon>Actinopterygii</taxon>
        <taxon>Neopterygii</taxon>
        <taxon>Teleostei</taxon>
        <taxon>Anguilliformes</taxon>
        <taxon>Congridae</taxon>
        <taxon>Conger</taxon>
    </lineage>
</organism>
<dbReference type="Proteomes" id="UP001152803">
    <property type="component" value="Unassembled WGS sequence"/>
</dbReference>
<sequence length="538" mass="57308">MAVESSFRSETTIPPRTSRPPLWRCLRRPAAGWTPPGRGRAPSSSPPHQALELGQAQLTHTPRGWQIIPVPPSSTSSTPPAQPTQTQTQTQTQMQQYVVTTPALGGQQVLAALPGGVMPSVQYQVIPQFQTLDGSQVQLAQTDLAGTGQIQLLPSSGVGGGQQLIATATRGWVPGRWGEHPDPAGHPAAEPGPERRGSAAEPEPVPGQRSRVAEREHRPAACEQRHRVLRRRDGVLHQRPHQHRAGGRTAAGARPKPTIQPDGKVLIQPLPAAPALSQDSLQIQALQGSTPWSCAPWGPTGRSAGSPCSCRPPPGPLSPWPPCPCRACPSSPRPPPPCSCRACRPSTSTPCRECPSPSPTPQESRGRGVGRDAVDDSFMEEGGDTSPQQPIRRSRREACICPYCKDGEGRSDPSRKKQHICHIAGCGKVYGRREKKFSCTICPRRFMRSDHLSKHIKTHSNKKDTMATTAGPAPSPSPSVITTDTTAVATDTTDGPAPEQHGLITMETLSAEGIARLAGSGINVIHVADLQSVNGNGF</sequence>
<feature type="region of interest" description="Disordered" evidence="6">
    <location>
        <begin position="173"/>
        <end position="256"/>
    </location>
</feature>
<feature type="compositionally biased region" description="Basic and acidic residues" evidence="6">
    <location>
        <begin position="364"/>
        <end position="374"/>
    </location>
</feature>
<dbReference type="SMART" id="SM00355">
    <property type="entry name" value="ZnF_C2H2"/>
    <property type="match status" value="1"/>
</dbReference>
<feature type="compositionally biased region" description="Low complexity" evidence="6">
    <location>
        <begin position="35"/>
        <end position="47"/>
    </location>
</feature>
<dbReference type="PROSITE" id="PS00028">
    <property type="entry name" value="ZINC_FINGER_C2H2_1"/>
    <property type="match status" value="1"/>
</dbReference>
<proteinExistence type="predicted"/>
<dbReference type="PANTHER" id="PTHR23235">
    <property type="entry name" value="KRUEPPEL-LIKE TRANSCRIPTION FACTOR"/>
    <property type="match status" value="1"/>
</dbReference>
<feature type="compositionally biased region" description="Basic and acidic residues" evidence="6">
    <location>
        <begin position="211"/>
        <end position="236"/>
    </location>
</feature>